<dbReference type="EMBL" id="JACHGR010000007">
    <property type="protein sequence ID" value="MBB6056319.1"/>
    <property type="molecule type" value="Genomic_DNA"/>
</dbReference>
<comment type="caution">
    <text evidence="4">The sequence shown here is derived from an EMBL/GenBank/DDBJ whole genome shotgun (WGS) entry which is preliminary data.</text>
</comment>
<dbReference type="AlphaFoldDB" id="A0A841GEF8"/>
<keyword evidence="1" id="KW-1133">Transmembrane helix</keyword>
<dbReference type="InterPro" id="IPR000917">
    <property type="entry name" value="Sulfatase_N"/>
</dbReference>
<feature type="transmembrane region" description="Helical" evidence="1">
    <location>
        <begin position="55"/>
        <end position="83"/>
    </location>
</feature>
<feature type="transmembrane region" description="Helical" evidence="1">
    <location>
        <begin position="172"/>
        <end position="194"/>
    </location>
</feature>
<reference evidence="4 5" key="1">
    <citation type="submission" date="2020-08" db="EMBL/GenBank/DDBJ databases">
        <title>Genomic Encyclopedia of Type Strains, Phase IV (KMG-IV): sequencing the most valuable type-strain genomes for metagenomic binning, comparative biology and taxonomic classification.</title>
        <authorList>
            <person name="Goeker M."/>
        </authorList>
    </citation>
    <scope>NUCLEOTIDE SEQUENCE [LARGE SCALE GENOMIC DNA]</scope>
    <source>
        <strain evidence="4 5">DSM 22975</strain>
    </source>
</reference>
<evidence type="ECO:0000259" key="2">
    <source>
        <dbReference type="Pfam" id="PF00884"/>
    </source>
</evidence>
<sequence>MAILRPQSEAFQRDQISRLISWGHWFTFFNILLALAISSRYILANPWPETQLGVAYLILSWLGHFSFVGFIAYLLTLFPLSFLITNQRMMRNCSVVIAVLVLSVLLLDTQIYHVFKFHINPTVWDLLLKEAQSKSELNWNFLFVVIPILFVLELVISNYTWKMQLRRRKRAWGKWISGVLVSCFLLTHLTYIIADAKLYEPIISQRSNFPLSYPMTARSFLSKHGWLDLEQYRSKAAQVAELEHTKQRLKYPLQPLLVTEPDAKLNILLVVVSGLRGDMLQPAVMPFLSDFAGKNQNFTQHIAGDNAHPGSLFSLFYGLPEAYRSNFDAEGVAPLLIDELQRQDYVLSAFSSYGLNQDIYRKGIFHGVRQISRRKNELSPHSDQQTLTSWQNWLMRQTSDRPWFSYLNITMPSTLAVPTDYQGPFQPELVDSNPFAAFTPENHDRFINRYKNAVYYSDEQLRQIMSVLQERQLSEKTIVIITSDRGLEFNETNTNSWGSGSNYSTYQMYVPFIISWPGKMAQRWDKLSTHYDLPPTLLHDVLGVDNEDKSYSSGNNLFGSQLHDWLLVGNRQHYVIYEPGTITEFNRQGDFSIYTRKNYQLLDDSRPNMAVLLQVMNELTRFKDEP</sequence>
<feature type="transmembrane region" description="Helical" evidence="1">
    <location>
        <begin position="21"/>
        <end position="43"/>
    </location>
</feature>
<feature type="transmembrane region" description="Helical" evidence="1">
    <location>
        <begin position="95"/>
        <end position="119"/>
    </location>
</feature>
<evidence type="ECO:0000313" key="5">
    <source>
        <dbReference type="Proteomes" id="UP000585721"/>
    </source>
</evidence>
<dbReference type="SUPFAM" id="SSF53649">
    <property type="entry name" value="Alkaline phosphatase-like"/>
    <property type="match status" value="1"/>
</dbReference>
<accession>A0A841GEF8</accession>
<proteinExistence type="predicted"/>
<keyword evidence="5" id="KW-1185">Reference proteome</keyword>
<evidence type="ECO:0000256" key="1">
    <source>
        <dbReference type="SAM" id="Phobius"/>
    </source>
</evidence>
<dbReference type="Pfam" id="PF11893">
    <property type="entry name" value="DUF3413"/>
    <property type="match status" value="1"/>
</dbReference>
<dbReference type="PANTHER" id="PTHR43751">
    <property type="entry name" value="SULFATASE"/>
    <property type="match status" value="1"/>
</dbReference>
<name>A0A841GEF8_9GAMM</name>
<dbReference type="InterPro" id="IPR052701">
    <property type="entry name" value="GAG_Ulvan_Degrading_Sulfatases"/>
</dbReference>
<feature type="domain" description="Inner membrane protein YejM N-terminal" evidence="3">
    <location>
        <begin position="12"/>
        <end position="256"/>
    </location>
</feature>
<dbReference type="InterPro" id="IPR012159">
    <property type="entry name" value="YejM-like"/>
</dbReference>
<evidence type="ECO:0008006" key="6">
    <source>
        <dbReference type="Google" id="ProtNLM"/>
    </source>
</evidence>
<organism evidence="4 5">
    <name type="scientific">Tolumonas osonensis</name>
    <dbReference type="NCBI Taxonomy" id="675874"/>
    <lineage>
        <taxon>Bacteria</taxon>
        <taxon>Pseudomonadati</taxon>
        <taxon>Pseudomonadota</taxon>
        <taxon>Gammaproteobacteria</taxon>
        <taxon>Aeromonadales</taxon>
        <taxon>Aeromonadaceae</taxon>
        <taxon>Tolumonas</taxon>
    </lineage>
</organism>
<feature type="domain" description="Sulfatase N-terminal" evidence="2">
    <location>
        <begin position="282"/>
        <end position="539"/>
    </location>
</feature>
<dbReference type="CDD" id="cd16148">
    <property type="entry name" value="sulfatase_like"/>
    <property type="match status" value="1"/>
</dbReference>
<dbReference type="Pfam" id="PF00884">
    <property type="entry name" value="Sulfatase"/>
    <property type="match status" value="1"/>
</dbReference>
<evidence type="ECO:0000259" key="3">
    <source>
        <dbReference type="Pfam" id="PF11893"/>
    </source>
</evidence>
<dbReference type="InterPro" id="IPR017850">
    <property type="entry name" value="Alkaline_phosphatase_core_sf"/>
</dbReference>
<dbReference type="PIRSF" id="PIRSF004950">
    <property type="entry name" value="Mmb_sulf_HI0842"/>
    <property type="match status" value="1"/>
</dbReference>
<evidence type="ECO:0000313" key="4">
    <source>
        <dbReference type="EMBL" id="MBB6056319.1"/>
    </source>
</evidence>
<dbReference type="RefSeq" id="WP_188027041.1">
    <property type="nucleotide sequence ID" value="NZ_JACHGR010000007.1"/>
</dbReference>
<protein>
    <recommendedName>
        <fullName evidence="6">DUF3413 domain-containing protein</fullName>
    </recommendedName>
</protein>
<keyword evidence="1" id="KW-0812">Transmembrane</keyword>
<dbReference type="InterPro" id="IPR024588">
    <property type="entry name" value="YejM_N"/>
</dbReference>
<dbReference type="Gene3D" id="3.40.720.10">
    <property type="entry name" value="Alkaline Phosphatase, subunit A"/>
    <property type="match status" value="1"/>
</dbReference>
<dbReference type="Proteomes" id="UP000585721">
    <property type="component" value="Unassembled WGS sequence"/>
</dbReference>
<gene>
    <name evidence="4" type="ORF">HNR75_002251</name>
</gene>
<feature type="transmembrane region" description="Helical" evidence="1">
    <location>
        <begin position="139"/>
        <end position="160"/>
    </location>
</feature>
<dbReference type="PANTHER" id="PTHR43751:SF3">
    <property type="entry name" value="SULFATASE N-TERMINAL DOMAIN-CONTAINING PROTEIN"/>
    <property type="match status" value="1"/>
</dbReference>
<keyword evidence="1" id="KW-0472">Membrane</keyword>